<evidence type="ECO:0008006" key="4">
    <source>
        <dbReference type="Google" id="ProtNLM"/>
    </source>
</evidence>
<organism evidence="2 3">
    <name type="scientific">Oedothorax gibbosus</name>
    <dbReference type="NCBI Taxonomy" id="931172"/>
    <lineage>
        <taxon>Eukaryota</taxon>
        <taxon>Metazoa</taxon>
        <taxon>Ecdysozoa</taxon>
        <taxon>Arthropoda</taxon>
        <taxon>Chelicerata</taxon>
        <taxon>Arachnida</taxon>
        <taxon>Araneae</taxon>
        <taxon>Araneomorphae</taxon>
        <taxon>Entelegynae</taxon>
        <taxon>Araneoidea</taxon>
        <taxon>Linyphiidae</taxon>
        <taxon>Erigoninae</taxon>
        <taxon>Oedothorax</taxon>
    </lineage>
</organism>
<evidence type="ECO:0000313" key="2">
    <source>
        <dbReference type="EMBL" id="KAG8175488.1"/>
    </source>
</evidence>
<dbReference type="AlphaFoldDB" id="A0AAV6TV21"/>
<proteinExistence type="predicted"/>
<accession>A0AAV6TV21</accession>
<sequence length="326" mass="37342">MRKESSDNAIMRLCVKMKLLKFTDQEIDNIVREWQIYRIDEDIDEFCEGFIKIVDTEKNVVKYERLDSFYWAKVLKLNDKIFGAKKYDKLSRLIKACLSLSHGNADPERGFSVNKTIVSSERTSLSEKTIIGLRLVKDAVRRHGSNVLNVPITLHLLNYVTKSHSAFKEEKEREAAAAKEKAKKKRAQSESAQVKKKLKTDTEEKLKNLDNHIKSLKDELTADHSAQPRKDTGAPPAEGKFPSPVGGYEKNVPPVDRPGFGRFVKFNCRGGEYEAIGNIKERFPEATDAIVDKYVQDHLRYAPQREKRINGNEDDSQRSNQLKRKS</sequence>
<evidence type="ECO:0000256" key="1">
    <source>
        <dbReference type="SAM" id="MobiDB-lite"/>
    </source>
</evidence>
<name>A0AAV6TV21_9ARAC</name>
<feature type="region of interest" description="Disordered" evidence="1">
    <location>
        <begin position="176"/>
        <end position="205"/>
    </location>
</feature>
<feature type="compositionally biased region" description="Basic and acidic residues" evidence="1">
    <location>
        <begin position="220"/>
        <end position="232"/>
    </location>
</feature>
<comment type="caution">
    <text evidence="2">The sequence shown here is derived from an EMBL/GenBank/DDBJ whole genome shotgun (WGS) entry which is preliminary data.</text>
</comment>
<feature type="region of interest" description="Disordered" evidence="1">
    <location>
        <begin position="302"/>
        <end position="326"/>
    </location>
</feature>
<feature type="region of interest" description="Disordered" evidence="1">
    <location>
        <begin position="220"/>
        <end position="253"/>
    </location>
</feature>
<dbReference type="Proteomes" id="UP000827092">
    <property type="component" value="Unassembled WGS sequence"/>
</dbReference>
<keyword evidence="3" id="KW-1185">Reference proteome</keyword>
<feature type="compositionally biased region" description="Basic and acidic residues" evidence="1">
    <location>
        <begin position="302"/>
        <end position="317"/>
    </location>
</feature>
<reference evidence="2 3" key="1">
    <citation type="journal article" date="2022" name="Nat. Ecol. Evol.">
        <title>A masculinizing supergene underlies an exaggerated male reproductive morph in a spider.</title>
        <authorList>
            <person name="Hendrickx F."/>
            <person name="De Corte Z."/>
            <person name="Sonet G."/>
            <person name="Van Belleghem S.M."/>
            <person name="Kostlbacher S."/>
            <person name="Vangestel C."/>
        </authorList>
    </citation>
    <scope>NUCLEOTIDE SEQUENCE [LARGE SCALE GENOMIC DNA]</scope>
    <source>
        <strain evidence="2">W744_W776</strain>
    </source>
</reference>
<gene>
    <name evidence="2" type="ORF">JTE90_004180</name>
</gene>
<dbReference type="EMBL" id="JAFNEN010000996">
    <property type="protein sequence ID" value="KAG8175488.1"/>
    <property type="molecule type" value="Genomic_DNA"/>
</dbReference>
<evidence type="ECO:0000313" key="3">
    <source>
        <dbReference type="Proteomes" id="UP000827092"/>
    </source>
</evidence>
<protein>
    <recommendedName>
        <fullName evidence="4">HAT C-terminal dimerisation domain-containing protein</fullName>
    </recommendedName>
</protein>